<sequence>MFIQTPNPDLSCVPDKEASDDKISIRKKEKGEKNLHLSLKPARLQKLLTEAEDKGNIMEEQSWEIGKQRPDGDIQSLVPKPSTAGTVFYLTTALDREEPHTTAEDECFEKGTVQMSTVLLEILREDIHGLHGGLLRKQNQQVKTQPSAVMDDFNGTGLRRSSSFLLSFVKVEPHSFSHELKIQL</sequence>
<organism evidence="2 3">
    <name type="scientific">Ovis aries</name>
    <name type="common">Sheep</name>
    <dbReference type="NCBI Taxonomy" id="9940"/>
    <lineage>
        <taxon>Eukaryota</taxon>
        <taxon>Metazoa</taxon>
        <taxon>Chordata</taxon>
        <taxon>Craniata</taxon>
        <taxon>Vertebrata</taxon>
        <taxon>Euteleostomi</taxon>
        <taxon>Mammalia</taxon>
        <taxon>Eutheria</taxon>
        <taxon>Laurasiatheria</taxon>
        <taxon>Artiodactyla</taxon>
        <taxon>Ruminantia</taxon>
        <taxon>Pecora</taxon>
        <taxon>Bovidae</taxon>
        <taxon>Caprinae</taxon>
        <taxon>Ovis</taxon>
    </lineage>
</organism>
<dbReference type="EMBL" id="JAEMGP010000017">
    <property type="protein sequence ID" value="KAG5198581.1"/>
    <property type="molecule type" value="Genomic_DNA"/>
</dbReference>
<evidence type="ECO:0000313" key="2">
    <source>
        <dbReference type="EMBL" id="KAG5198581.1"/>
    </source>
</evidence>
<protein>
    <submittedName>
        <fullName evidence="2">Uncharacterized protein</fullName>
    </submittedName>
</protein>
<comment type="caution">
    <text evidence="2">The sequence shown here is derived from an EMBL/GenBank/DDBJ whole genome shotgun (WGS) entry which is preliminary data.</text>
</comment>
<feature type="region of interest" description="Disordered" evidence="1">
    <location>
        <begin position="1"/>
        <end position="21"/>
    </location>
</feature>
<dbReference type="AlphaFoldDB" id="A0A836CX27"/>
<accession>A0A836CX27</accession>
<gene>
    <name evidence="2" type="ORF">JEQ12_007177</name>
</gene>
<evidence type="ECO:0000256" key="1">
    <source>
        <dbReference type="SAM" id="MobiDB-lite"/>
    </source>
</evidence>
<proteinExistence type="predicted"/>
<reference evidence="2 3" key="1">
    <citation type="submission" date="2020-12" db="EMBL/GenBank/DDBJ databases">
        <title>De novo assembly of Tibetan sheep genome.</title>
        <authorList>
            <person name="Li X."/>
        </authorList>
    </citation>
    <scope>NUCLEOTIDE SEQUENCE [LARGE SCALE GENOMIC DNA]</scope>
    <source>
        <tissue evidence="2">Heart</tissue>
    </source>
</reference>
<evidence type="ECO:0000313" key="3">
    <source>
        <dbReference type="Proteomes" id="UP000664991"/>
    </source>
</evidence>
<name>A0A836CX27_SHEEP</name>
<dbReference type="Proteomes" id="UP000664991">
    <property type="component" value="Chromosome 17"/>
</dbReference>